<evidence type="ECO:0000313" key="2">
    <source>
        <dbReference type="EMBL" id="KAL2731206.1"/>
    </source>
</evidence>
<dbReference type="Proteomes" id="UP001607303">
    <property type="component" value="Unassembled WGS sequence"/>
</dbReference>
<protein>
    <submittedName>
        <fullName evidence="2">Uncharacterized protein</fullName>
    </submittedName>
</protein>
<keyword evidence="1" id="KW-1133">Transmembrane helix</keyword>
<evidence type="ECO:0000313" key="3">
    <source>
        <dbReference type="Proteomes" id="UP001607303"/>
    </source>
</evidence>
<keyword evidence="3" id="KW-1185">Reference proteome</keyword>
<keyword evidence="1" id="KW-0812">Transmembrane</keyword>
<comment type="caution">
    <text evidence="2">The sequence shown here is derived from an EMBL/GenBank/DDBJ whole genome shotgun (WGS) entry which is preliminary data.</text>
</comment>
<dbReference type="AlphaFoldDB" id="A0ABD2BEL3"/>
<gene>
    <name evidence="2" type="ORF">V1477_015571</name>
</gene>
<name>A0ABD2BEL3_VESMC</name>
<feature type="transmembrane region" description="Helical" evidence="1">
    <location>
        <begin position="36"/>
        <end position="53"/>
    </location>
</feature>
<dbReference type="EMBL" id="JAYRBN010000079">
    <property type="protein sequence ID" value="KAL2731206.1"/>
    <property type="molecule type" value="Genomic_DNA"/>
</dbReference>
<evidence type="ECO:0000256" key="1">
    <source>
        <dbReference type="SAM" id="Phobius"/>
    </source>
</evidence>
<sequence>MHRSWYINEAIEMACLHSGVHMIDHSDRYFIIRNSYITSIASCLNIWFLTFYVHRISASCATRFHISLMGIEFHKGLYS</sequence>
<organism evidence="2 3">
    <name type="scientific">Vespula maculifrons</name>
    <name type="common">Eastern yellow jacket</name>
    <name type="synonym">Wasp</name>
    <dbReference type="NCBI Taxonomy" id="7453"/>
    <lineage>
        <taxon>Eukaryota</taxon>
        <taxon>Metazoa</taxon>
        <taxon>Ecdysozoa</taxon>
        <taxon>Arthropoda</taxon>
        <taxon>Hexapoda</taxon>
        <taxon>Insecta</taxon>
        <taxon>Pterygota</taxon>
        <taxon>Neoptera</taxon>
        <taxon>Endopterygota</taxon>
        <taxon>Hymenoptera</taxon>
        <taxon>Apocrita</taxon>
        <taxon>Aculeata</taxon>
        <taxon>Vespoidea</taxon>
        <taxon>Vespidae</taxon>
        <taxon>Vespinae</taxon>
        <taxon>Vespula</taxon>
    </lineage>
</organism>
<reference evidence="2 3" key="1">
    <citation type="journal article" date="2024" name="Ann. Entomol. Soc. Am.">
        <title>Genomic analyses of the southern and eastern yellowjacket wasps (Hymenoptera: Vespidae) reveal evolutionary signatures of social life.</title>
        <authorList>
            <person name="Catto M.A."/>
            <person name="Caine P.B."/>
            <person name="Orr S.E."/>
            <person name="Hunt B.G."/>
            <person name="Goodisman M.A.D."/>
        </authorList>
    </citation>
    <scope>NUCLEOTIDE SEQUENCE [LARGE SCALE GENOMIC DNA]</scope>
    <source>
        <strain evidence="2">232</strain>
        <tissue evidence="2">Head and thorax</tissue>
    </source>
</reference>
<accession>A0ABD2BEL3</accession>
<keyword evidence="1" id="KW-0472">Membrane</keyword>
<proteinExistence type="predicted"/>